<keyword evidence="3" id="KW-1185">Reference proteome</keyword>
<gene>
    <name evidence="2" type="ORF">VTJ83DRAFT_4627</name>
</gene>
<dbReference type="GeneID" id="98125781"/>
<dbReference type="RefSeq" id="XP_070866077.1">
    <property type="nucleotide sequence ID" value="XM_071011137.1"/>
</dbReference>
<dbReference type="EMBL" id="JAZGUE010000004">
    <property type="protein sequence ID" value="KAL2267350.1"/>
    <property type="molecule type" value="Genomic_DNA"/>
</dbReference>
<organism evidence="2 3">
    <name type="scientific">Remersonia thermophila</name>
    <dbReference type="NCBI Taxonomy" id="72144"/>
    <lineage>
        <taxon>Eukaryota</taxon>
        <taxon>Fungi</taxon>
        <taxon>Dikarya</taxon>
        <taxon>Ascomycota</taxon>
        <taxon>Pezizomycotina</taxon>
        <taxon>Sordariomycetes</taxon>
        <taxon>Sordariomycetidae</taxon>
        <taxon>Sordariales</taxon>
        <taxon>Sordariales incertae sedis</taxon>
        <taxon>Remersonia</taxon>
    </lineage>
</organism>
<evidence type="ECO:0000313" key="3">
    <source>
        <dbReference type="Proteomes" id="UP001600064"/>
    </source>
</evidence>
<accession>A0ABR4DAI6</accession>
<feature type="region of interest" description="Disordered" evidence="1">
    <location>
        <begin position="246"/>
        <end position="265"/>
    </location>
</feature>
<proteinExistence type="predicted"/>
<evidence type="ECO:0000256" key="1">
    <source>
        <dbReference type="SAM" id="MobiDB-lite"/>
    </source>
</evidence>
<evidence type="ECO:0000313" key="2">
    <source>
        <dbReference type="EMBL" id="KAL2267350.1"/>
    </source>
</evidence>
<dbReference type="Proteomes" id="UP001600064">
    <property type="component" value="Unassembled WGS sequence"/>
</dbReference>
<reference evidence="2 3" key="1">
    <citation type="journal article" date="2024" name="Commun. Biol.">
        <title>Comparative genomic analysis of thermophilic fungi reveals convergent evolutionary adaptations and gene losses.</title>
        <authorList>
            <person name="Steindorff A.S."/>
            <person name="Aguilar-Pontes M.V."/>
            <person name="Robinson A.J."/>
            <person name="Andreopoulos B."/>
            <person name="LaButti K."/>
            <person name="Kuo A."/>
            <person name="Mondo S."/>
            <person name="Riley R."/>
            <person name="Otillar R."/>
            <person name="Haridas S."/>
            <person name="Lipzen A."/>
            <person name="Grimwood J."/>
            <person name="Schmutz J."/>
            <person name="Clum A."/>
            <person name="Reid I.D."/>
            <person name="Moisan M.C."/>
            <person name="Butler G."/>
            <person name="Nguyen T.T.M."/>
            <person name="Dewar K."/>
            <person name="Conant G."/>
            <person name="Drula E."/>
            <person name="Henrissat B."/>
            <person name="Hansel C."/>
            <person name="Singer S."/>
            <person name="Hutchinson M.I."/>
            <person name="de Vries R.P."/>
            <person name="Natvig D.O."/>
            <person name="Powell A.J."/>
            <person name="Tsang A."/>
            <person name="Grigoriev I.V."/>
        </authorList>
    </citation>
    <scope>NUCLEOTIDE SEQUENCE [LARGE SCALE GENOMIC DNA]</scope>
    <source>
        <strain evidence="2 3">ATCC 22073</strain>
    </source>
</reference>
<name>A0ABR4DAI6_9PEZI</name>
<comment type="caution">
    <text evidence="2">The sequence shown here is derived from an EMBL/GenBank/DDBJ whole genome shotgun (WGS) entry which is preliminary data.</text>
</comment>
<sequence>MGSRTCDVYFAFGPEPGSYLLSTRTEFRTSRMPPFLTERMTNVDRVHWAVVGVNGYAAFAYRGKDAEEGEWSWRSSAFSSGLPKPNARLAKIVSENRSLSISVTMGPGNTVVICDPVKGKVYAANLDKDVETLIKMRRNVWHVALGVDGAYVILHDQGVSWDLRGKYGNLDKLLSRMNEEGGPDVSYVTLNPWRADQYFLVHRDGTAHVQMDVPTEVELRPLLKRHDGPCPTAERAAKVLEASNPRKIQEHPPAPSANGQGFTWLRNPFGHGANALGM</sequence>
<protein>
    <submittedName>
        <fullName evidence="2">Uncharacterized protein</fullName>
    </submittedName>
</protein>